<protein>
    <submittedName>
        <fullName evidence="1">Uncharacterized protein</fullName>
    </submittedName>
</protein>
<comment type="caution">
    <text evidence="1">The sequence shown here is derived from an EMBL/GenBank/DDBJ whole genome shotgun (WGS) entry which is preliminary data.</text>
</comment>
<accession>A0A202B2E7</accession>
<evidence type="ECO:0000313" key="2">
    <source>
        <dbReference type="Proteomes" id="UP000196342"/>
    </source>
</evidence>
<sequence length="109" mass="11842">MSKVLLITGDKGSGKSRAARVAAQIAEQHHDAQVNVIDDERASEQTLKRALTNGASGPKRILIVVKNPNQHLRVRADRVINLDRFSRYPGGRAVTFAIREAVDGCLAAN</sequence>
<dbReference type="EMBL" id="NHOO01000032">
    <property type="protein sequence ID" value="OVE45608.1"/>
    <property type="molecule type" value="Genomic_DNA"/>
</dbReference>
<dbReference type="AlphaFoldDB" id="A0A202B2E7"/>
<proteinExistence type="predicted"/>
<keyword evidence="2" id="KW-1185">Reference proteome</keyword>
<dbReference type="Proteomes" id="UP000196342">
    <property type="component" value="Unassembled WGS sequence"/>
</dbReference>
<reference evidence="1 2" key="1">
    <citation type="submission" date="2017-05" db="EMBL/GenBank/DDBJ databases">
        <title>Chromobacterium violaceum GHPS1 isolated from Hydrocarbon polluted soil in French Guiana display an awesome secondary metabolite arsenal and a battery of drug and heavy-metal-resistance and detoxification of xenobiotics proteins.</title>
        <authorList>
            <person name="Belbahri L."/>
        </authorList>
    </citation>
    <scope>NUCLEOTIDE SEQUENCE [LARGE SCALE GENOMIC DNA]</scope>
    <source>
        <strain evidence="1 2">GHPS1</strain>
    </source>
</reference>
<dbReference type="RefSeq" id="WP_087698918.1">
    <property type="nucleotide sequence ID" value="NZ_NHOO01000032.1"/>
</dbReference>
<name>A0A202B2E7_CHRVL</name>
<gene>
    <name evidence="1" type="ORF">CBW21_22490</name>
</gene>
<evidence type="ECO:0000313" key="1">
    <source>
        <dbReference type="EMBL" id="OVE45608.1"/>
    </source>
</evidence>
<organism evidence="1 2">
    <name type="scientific">Chromobacterium violaceum</name>
    <dbReference type="NCBI Taxonomy" id="536"/>
    <lineage>
        <taxon>Bacteria</taxon>
        <taxon>Pseudomonadati</taxon>
        <taxon>Pseudomonadota</taxon>
        <taxon>Betaproteobacteria</taxon>
        <taxon>Neisseriales</taxon>
        <taxon>Chromobacteriaceae</taxon>
        <taxon>Chromobacterium</taxon>
    </lineage>
</organism>